<reference evidence="3 4" key="1">
    <citation type="submission" date="2016-10" db="EMBL/GenBank/DDBJ databases">
        <authorList>
            <person name="de Groot N.N."/>
        </authorList>
    </citation>
    <scope>NUCLEOTIDE SEQUENCE [LARGE SCALE GENOMIC DNA]</scope>
    <source>
        <strain evidence="3 4">DSM 22789</strain>
    </source>
</reference>
<accession>A0A1I6R8G6</accession>
<name>A0A1I6R8G6_9SPHI</name>
<feature type="signal peptide" evidence="1">
    <location>
        <begin position="1"/>
        <end position="18"/>
    </location>
</feature>
<dbReference type="PROSITE" id="PS51257">
    <property type="entry name" value="PROKAR_LIPOPROTEIN"/>
    <property type="match status" value="1"/>
</dbReference>
<protein>
    <recommendedName>
        <fullName evidence="2">Copper-binding protein MbnP-like domain-containing protein</fullName>
    </recommendedName>
</protein>
<keyword evidence="1" id="KW-0732">Signal</keyword>
<feature type="domain" description="Copper-binding protein MbnP-like" evidence="2">
    <location>
        <begin position="29"/>
        <end position="244"/>
    </location>
</feature>
<dbReference type="AlphaFoldDB" id="A0A1I6R8G6"/>
<feature type="chain" id="PRO_5011768428" description="Copper-binding protein MbnP-like domain-containing protein" evidence="1">
    <location>
        <begin position="19"/>
        <end position="285"/>
    </location>
</feature>
<evidence type="ECO:0000259" key="2">
    <source>
        <dbReference type="Pfam" id="PF20243"/>
    </source>
</evidence>
<sequence length="285" mass="30848">MKTLTKYFLLFVTSSALVSCGKDDNPVANNITLHFNNTFKNTAIVLGDATSSTATVNTSAEGQAHHFSELKYVVSNIRLVKADGAEIPYNINDLDKGATVVNHSKPQTLDYVLTNIPVGEYRQLKFGLGVKPELNTLDEARFPNFYAEAGANDTEMHWEWGTGYRFTKIEGFYDTDNKTLSIHTGSTVEGTNGDPDTYTQGVDAYRDITLTLPNNAVVGSNAPRITINADFDKLLSGKTNTITLGAGNATPSIHTAVNMVKFVDNLGGDGTSDITGMFSIESVDN</sequence>
<dbReference type="InterPro" id="IPR046863">
    <property type="entry name" value="MbnP-like_dom"/>
</dbReference>
<evidence type="ECO:0000313" key="3">
    <source>
        <dbReference type="EMBL" id="SFS61003.1"/>
    </source>
</evidence>
<organism evidence="3 4">
    <name type="scientific">Sphingobacterium wenxiniae</name>
    <dbReference type="NCBI Taxonomy" id="683125"/>
    <lineage>
        <taxon>Bacteria</taxon>
        <taxon>Pseudomonadati</taxon>
        <taxon>Bacteroidota</taxon>
        <taxon>Sphingobacteriia</taxon>
        <taxon>Sphingobacteriales</taxon>
        <taxon>Sphingobacteriaceae</taxon>
        <taxon>Sphingobacterium</taxon>
    </lineage>
</organism>
<gene>
    <name evidence="3" type="ORF">SAMN05660206_103199</name>
</gene>
<dbReference type="STRING" id="683125.SAMN05660206_103199"/>
<evidence type="ECO:0000313" key="4">
    <source>
        <dbReference type="Proteomes" id="UP000198785"/>
    </source>
</evidence>
<dbReference type="Pfam" id="PF20243">
    <property type="entry name" value="MbnP"/>
    <property type="match status" value="1"/>
</dbReference>
<evidence type="ECO:0000256" key="1">
    <source>
        <dbReference type="SAM" id="SignalP"/>
    </source>
</evidence>
<dbReference type="OrthoDB" id="1422031at2"/>
<dbReference type="EMBL" id="FOZZ01000003">
    <property type="protein sequence ID" value="SFS61003.1"/>
    <property type="molecule type" value="Genomic_DNA"/>
</dbReference>
<keyword evidence="4" id="KW-1185">Reference proteome</keyword>
<proteinExistence type="predicted"/>
<dbReference type="Proteomes" id="UP000198785">
    <property type="component" value="Unassembled WGS sequence"/>
</dbReference>
<dbReference type="RefSeq" id="WP_093364362.1">
    <property type="nucleotide sequence ID" value="NZ_FOZZ01000003.1"/>
</dbReference>